<dbReference type="GO" id="GO:0043025">
    <property type="term" value="C:neuronal cell body"/>
    <property type="evidence" value="ECO:0007669"/>
    <property type="project" value="TreeGrafter"/>
</dbReference>
<dbReference type="PANTHER" id="PTHR21143">
    <property type="entry name" value="INVERTEBRATE GUSTATORY RECEPTOR"/>
    <property type="match status" value="1"/>
</dbReference>
<evidence type="ECO:0000313" key="9">
    <source>
        <dbReference type="EMBL" id="KAH8370084.1"/>
    </source>
</evidence>
<protein>
    <recommendedName>
        <fullName evidence="8">Gustatory receptor</fullName>
    </recommendedName>
</protein>
<keyword evidence="2 8" id="KW-1003">Cell membrane</keyword>
<dbReference type="GO" id="GO:0030425">
    <property type="term" value="C:dendrite"/>
    <property type="evidence" value="ECO:0007669"/>
    <property type="project" value="TreeGrafter"/>
</dbReference>
<gene>
    <name evidence="9" type="ORF">KR093_002133</name>
</gene>
<dbReference type="AlphaFoldDB" id="A0AAD4PJJ9"/>
<dbReference type="Pfam" id="PF08395">
    <property type="entry name" value="7tm_7"/>
    <property type="match status" value="1"/>
</dbReference>
<feature type="transmembrane region" description="Helical" evidence="8">
    <location>
        <begin position="218"/>
        <end position="240"/>
    </location>
</feature>
<keyword evidence="3 8" id="KW-0812">Transmembrane</keyword>
<feature type="transmembrane region" description="Helical" evidence="8">
    <location>
        <begin position="252"/>
        <end position="275"/>
    </location>
</feature>
<comment type="function">
    <text evidence="8">Gustatory receptor which mediates acceptance or avoidance behavior, depending on its substrates.</text>
</comment>
<evidence type="ECO:0000256" key="7">
    <source>
        <dbReference type="ARBA" id="ARBA00023224"/>
    </source>
</evidence>
<evidence type="ECO:0000313" key="10">
    <source>
        <dbReference type="Proteomes" id="UP001200034"/>
    </source>
</evidence>
<keyword evidence="7 8" id="KW-0807">Transducer</keyword>
<keyword evidence="4 8" id="KW-1133">Transmembrane helix</keyword>
<dbReference type="GO" id="GO:0050909">
    <property type="term" value="P:sensory perception of taste"/>
    <property type="evidence" value="ECO:0007669"/>
    <property type="project" value="InterPro"/>
</dbReference>
<dbReference type="EMBL" id="JAJJHW010002585">
    <property type="protein sequence ID" value="KAH8370084.1"/>
    <property type="molecule type" value="Genomic_DNA"/>
</dbReference>
<keyword evidence="10" id="KW-1185">Reference proteome</keyword>
<evidence type="ECO:0000256" key="2">
    <source>
        <dbReference type="ARBA" id="ARBA00022475"/>
    </source>
</evidence>
<keyword evidence="6 8" id="KW-0675">Receptor</keyword>
<feature type="transmembrane region" description="Helical" evidence="8">
    <location>
        <begin position="64"/>
        <end position="83"/>
    </location>
</feature>
<dbReference type="GO" id="GO:0005886">
    <property type="term" value="C:plasma membrane"/>
    <property type="evidence" value="ECO:0007669"/>
    <property type="project" value="UniProtKB-SubCell"/>
</dbReference>
<dbReference type="GO" id="GO:0007165">
    <property type="term" value="P:signal transduction"/>
    <property type="evidence" value="ECO:0007669"/>
    <property type="project" value="UniProtKB-KW"/>
</dbReference>
<evidence type="ECO:0000256" key="6">
    <source>
        <dbReference type="ARBA" id="ARBA00023170"/>
    </source>
</evidence>
<keyword evidence="5 8" id="KW-0472">Membrane</keyword>
<accession>A0AAD4PJJ9</accession>
<sequence length="364" mass="42209">MLFICVLAGNAPIAVFPRFQRRYYDALQQTWLILLYAWLCFAAYCELLQSNVKINELEHKFYCIESLIYLIHVPCIMILSLCWRQKVSAVFDKVAQFDLASGYIVEQRSISPFIRKHLTVVLIFTGCYIPISYFYSNCEILRSIINLSTYVLPNVLSGISFIPYFVLLQGVYRRLHCITEALAAEVRQGATIQRGHLNQLRWQHIHLLQFTKAVNKTFGLSILCAYLSSFFNINTNLFLAYKNIANPDVSDWAWWAYIILWLLMHLAKMFIILYFNHEVKQEQASCLTLLSKFRAGSEDLLEAIKHFMLQLQINVRAFVACGLIVLDYKLITALMMATTNVFIFFLQYEITYQALANSANETKI</sequence>
<feature type="transmembrane region" description="Helical" evidence="8">
    <location>
        <begin position="118"/>
        <end position="135"/>
    </location>
</feature>
<feature type="transmembrane region" description="Helical" evidence="8">
    <location>
        <begin position="317"/>
        <end position="345"/>
    </location>
</feature>
<evidence type="ECO:0000256" key="8">
    <source>
        <dbReference type="RuleBase" id="RU363108"/>
    </source>
</evidence>
<dbReference type="GO" id="GO:0007635">
    <property type="term" value="P:chemosensory behavior"/>
    <property type="evidence" value="ECO:0007669"/>
    <property type="project" value="TreeGrafter"/>
</dbReference>
<dbReference type="GO" id="GO:0030424">
    <property type="term" value="C:axon"/>
    <property type="evidence" value="ECO:0007669"/>
    <property type="project" value="TreeGrafter"/>
</dbReference>
<proteinExistence type="inferred from homology"/>
<comment type="similarity">
    <text evidence="8">Belongs to the insect chemoreceptor superfamily. Gustatory receptor (GR) family.</text>
</comment>
<feature type="transmembrane region" description="Helical" evidence="8">
    <location>
        <begin position="26"/>
        <end position="44"/>
    </location>
</feature>
<evidence type="ECO:0000256" key="5">
    <source>
        <dbReference type="ARBA" id="ARBA00023136"/>
    </source>
</evidence>
<evidence type="ECO:0000256" key="3">
    <source>
        <dbReference type="ARBA" id="ARBA00022692"/>
    </source>
</evidence>
<comment type="caution">
    <text evidence="9">The sequence shown here is derived from an EMBL/GenBank/DDBJ whole genome shotgun (WGS) entry which is preliminary data.</text>
</comment>
<name>A0AAD4PJJ9_9MUSC</name>
<evidence type="ECO:0000256" key="1">
    <source>
        <dbReference type="ARBA" id="ARBA00004651"/>
    </source>
</evidence>
<feature type="transmembrane region" description="Helical" evidence="8">
    <location>
        <begin position="147"/>
        <end position="167"/>
    </location>
</feature>
<reference evidence="9" key="1">
    <citation type="journal article" date="2021" name="Mol. Ecol. Resour.">
        <title>Phylogenomic analyses of the genus Drosophila reveals genomic signals of climate adaptation.</title>
        <authorList>
            <person name="Li F."/>
            <person name="Rane R.V."/>
            <person name="Luria V."/>
            <person name="Xiong Z."/>
            <person name="Chen J."/>
            <person name="Li Z."/>
            <person name="Catullo R.A."/>
            <person name="Griffin P.C."/>
            <person name="Schiffer M."/>
            <person name="Pearce S."/>
            <person name="Lee S.F."/>
            <person name="McElroy K."/>
            <person name="Stocker A."/>
            <person name="Shirriffs J."/>
            <person name="Cockerell F."/>
            <person name="Coppin C."/>
            <person name="Sgro C.M."/>
            <person name="Karger A."/>
            <person name="Cain J.W."/>
            <person name="Weber J.A."/>
            <person name="Santpere G."/>
            <person name="Kirschner M.W."/>
            <person name="Hoffmann A.A."/>
            <person name="Oakeshott J.G."/>
            <person name="Zhang G."/>
        </authorList>
    </citation>
    <scope>NUCLEOTIDE SEQUENCE</scope>
    <source>
        <strain evidence="9">BGI-SZ-2011g</strain>
    </source>
</reference>
<comment type="subcellular location">
    <subcellularLocation>
        <location evidence="1 8">Cell membrane</location>
        <topology evidence="1 8">Multi-pass membrane protein</topology>
    </subcellularLocation>
</comment>
<organism evidence="9 10">
    <name type="scientific">Drosophila rubida</name>
    <dbReference type="NCBI Taxonomy" id="30044"/>
    <lineage>
        <taxon>Eukaryota</taxon>
        <taxon>Metazoa</taxon>
        <taxon>Ecdysozoa</taxon>
        <taxon>Arthropoda</taxon>
        <taxon>Hexapoda</taxon>
        <taxon>Insecta</taxon>
        <taxon>Pterygota</taxon>
        <taxon>Neoptera</taxon>
        <taxon>Endopterygota</taxon>
        <taxon>Diptera</taxon>
        <taxon>Brachycera</taxon>
        <taxon>Muscomorpha</taxon>
        <taxon>Ephydroidea</taxon>
        <taxon>Drosophilidae</taxon>
        <taxon>Drosophila</taxon>
    </lineage>
</organism>
<dbReference type="InterPro" id="IPR013604">
    <property type="entry name" value="7TM_chemorcpt"/>
</dbReference>
<evidence type="ECO:0000256" key="4">
    <source>
        <dbReference type="ARBA" id="ARBA00022989"/>
    </source>
</evidence>
<dbReference type="PANTHER" id="PTHR21143:SF123">
    <property type="entry name" value="GUSTATORY RECEPTOR FOR SUGAR TASTE 43A-RELATED"/>
    <property type="match status" value="1"/>
</dbReference>
<dbReference type="Proteomes" id="UP001200034">
    <property type="component" value="Unassembled WGS sequence"/>
</dbReference>
<dbReference type="GO" id="GO:0008049">
    <property type="term" value="P:male courtship behavior"/>
    <property type="evidence" value="ECO:0007669"/>
    <property type="project" value="TreeGrafter"/>
</dbReference>